<feature type="compositionally biased region" description="Basic and acidic residues" evidence="13">
    <location>
        <begin position="12"/>
        <end position="37"/>
    </location>
</feature>
<evidence type="ECO:0000256" key="6">
    <source>
        <dbReference type="ARBA" id="ARBA00022490"/>
    </source>
</evidence>
<comment type="caution">
    <text evidence="15">The sequence shown here is derived from an EMBL/GenBank/DDBJ whole genome shotgun (WGS) entry which is preliminary data.</text>
</comment>
<evidence type="ECO:0000256" key="13">
    <source>
        <dbReference type="SAM" id="MobiDB-lite"/>
    </source>
</evidence>
<dbReference type="Pfam" id="PF16026">
    <property type="entry name" value="MIEAP"/>
    <property type="match status" value="1"/>
</dbReference>
<evidence type="ECO:0000256" key="1">
    <source>
        <dbReference type="ARBA" id="ARBA00004294"/>
    </source>
</evidence>
<keyword evidence="11" id="KW-0472">Membrane</keyword>
<dbReference type="EMBL" id="JARBDR010000923">
    <property type="protein sequence ID" value="KAJ8297824.1"/>
    <property type="molecule type" value="Genomic_DNA"/>
</dbReference>
<keyword evidence="16" id="KW-1185">Reference proteome</keyword>
<proteinExistence type="inferred from homology"/>
<evidence type="ECO:0000256" key="12">
    <source>
        <dbReference type="ARBA" id="ARBA00032687"/>
    </source>
</evidence>
<dbReference type="InterPro" id="IPR026169">
    <property type="entry name" value="MIEAP"/>
</dbReference>
<feature type="compositionally biased region" description="Basic and acidic residues" evidence="13">
    <location>
        <begin position="422"/>
        <end position="436"/>
    </location>
</feature>
<feature type="region of interest" description="Disordered" evidence="13">
    <location>
        <begin position="377"/>
        <end position="456"/>
    </location>
</feature>
<evidence type="ECO:0000256" key="4">
    <source>
        <dbReference type="ARBA" id="ARBA00008233"/>
    </source>
</evidence>
<keyword evidence="6" id="KW-0963">Cytoplasm</keyword>
<evidence type="ECO:0000313" key="15">
    <source>
        <dbReference type="EMBL" id="KAJ8297824.1"/>
    </source>
</evidence>
<organism evidence="15 16">
    <name type="scientific">Tegillarca granosa</name>
    <name type="common">Malaysian cockle</name>
    <name type="synonym">Anadara granosa</name>
    <dbReference type="NCBI Taxonomy" id="220873"/>
    <lineage>
        <taxon>Eukaryota</taxon>
        <taxon>Metazoa</taxon>
        <taxon>Spiralia</taxon>
        <taxon>Lophotrochozoa</taxon>
        <taxon>Mollusca</taxon>
        <taxon>Bivalvia</taxon>
        <taxon>Autobranchia</taxon>
        <taxon>Pteriomorphia</taxon>
        <taxon>Arcoida</taxon>
        <taxon>Arcoidea</taxon>
        <taxon>Arcidae</taxon>
        <taxon>Tegillarca</taxon>
    </lineage>
</organism>
<name>A0ABQ9E159_TEGGR</name>
<evidence type="ECO:0000313" key="16">
    <source>
        <dbReference type="Proteomes" id="UP001217089"/>
    </source>
</evidence>
<keyword evidence="9" id="KW-0446">Lipid-binding</keyword>
<evidence type="ECO:0000256" key="3">
    <source>
        <dbReference type="ARBA" id="ARBA00004496"/>
    </source>
</evidence>
<sequence length="456" mass="53265">MGLSPSKRRIKEKPEKNQEKHQKRNKEDQKNSIDNHGNHQVTNSNQKAGNDNDIFQEDHQVTRENGKTYQALKNCIQKINRSGKDLEWIKDAEKQLTELKKTLGIKDKSLSKKAKTLKDTEEIQLLEAQEQKRQLLTQMSEVAGLHLRNNNPAITDLSDEMRPSKLAEQFSELYDNEWTDVIECLKSTGEDNEKDMIEFLFDIVKSAYTWCKDKLSKQLQEFIQTLLFSQDNDLGRNGTDEVIYVNVNHNASIEVQQRCKGIFKKFTSNMIKDYEQEYKRKILKDILNKRGKYNDISSKQPFKEFLSKCVSLSWYMNIQDPPVEMELKQVNKLNTEHYRAYTKSGQIIDFVVWPALMLHSEGPLMYKGVAQFCNKPTTDNNKEPEADYNNEPIADYDNEQKTDYDNEPIAGYDNEQQTDYDNEPKTDYDNEPKTDYDNEPNTDYVNDPKRITTTNK</sequence>
<evidence type="ECO:0000256" key="2">
    <source>
        <dbReference type="ARBA" id="ARBA00004305"/>
    </source>
</evidence>
<reference evidence="15 16" key="1">
    <citation type="submission" date="2022-12" db="EMBL/GenBank/DDBJ databases">
        <title>Chromosome-level genome of Tegillarca granosa.</title>
        <authorList>
            <person name="Kim J."/>
        </authorList>
    </citation>
    <scope>NUCLEOTIDE SEQUENCE [LARGE SCALE GENOMIC DNA]</scope>
    <source>
        <strain evidence="15">Teg-2019</strain>
        <tissue evidence="15">Adductor muscle</tissue>
    </source>
</reference>
<comment type="similarity">
    <text evidence="4">Belongs to the MIEAP family.</text>
</comment>
<protein>
    <recommendedName>
        <fullName evidence="5">Mitochondria-eating protein</fullName>
    </recommendedName>
    <alternativeName>
        <fullName evidence="12">Spermatogenesis-associated protein 18</fullName>
    </alternativeName>
</protein>
<dbReference type="PANTHER" id="PTHR21771">
    <property type="entry name" value="MITOCHONDRIA-EATING PROTEIN-RELATED"/>
    <property type="match status" value="1"/>
</dbReference>
<keyword evidence="8" id="KW-0175">Coiled coil</keyword>
<feature type="region of interest" description="Disordered" evidence="13">
    <location>
        <begin position="1"/>
        <end position="52"/>
    </location>
</feature>
<evidence type="ECO:0000256" key="8">
    <source>
        <dbReference type="ARBA" id="ARBA00023054"/>
    </source>
</evidence>
<evidence type="ECO:0000259" key="14">
    <source>
        <dbReference type="Pfam" id="PF16026"/>
    </source>
</evidence>
<evidence type="ECO:0000256" key="9">
    <source>
        <dbReference type="ARBA" id="ARBA00023121"/>
    </source>
</evidence>
<comment type="subcellular location">
    <subcellularLocation>
        <location evidence="3">Cytoplasm</location>
    </subcellularLocation>
    <subcellularLocation>
        <location evidence="2">Mitochondrion matrix</location>
    </subcellularLocation>
    <subcellularLocation>
        <location evidence="1">Mitochondrion outer membrane</location>
    </subcellularLocation>
</comment>
<feature type="compositionally biased region" description="Basic residues" evidence="13">
    <location>
        <begin position="1"/>
        <end position="11"/>
    </location>
</feature>
<dbReference type="Proteomes" id="UP001217089">
    <property type="component" value="Unassembled WGS sequence"/>
</dbReference>
<evidence type="ECO:0000256" key="10">
    <source>
        <dbReference type="ARBA" id="ARBA00023128"/>
    </source>
</evidence>
<evidence type="ECO:0000256" key="11">
    <source>
        <dbReference type="ARBA" id="ARBA00023136"/>
    </source>
</evidence>
<keyword evidence="10" id="KW-0496">Mitochondrion</keyword>
<accession>A0ABQ9E159</accession>
<dbReference type="InterPro" id="IPR031981">
    <property type="entry name" value="MIEAP_C"/>
</dbReference>
<evidence type="ECO:0000256" key="5">
    <source>
        <dbReference type="ARBA" id="ARBA00019863"/>
    </source>
</evidence>
<keyword evidence="7" id="KW-1000">Mitochondrion outer membrane</keyword>
<feature type="domain" description="Mitochondria-eating protein C-terminal" evidence="14">
    <location>
        <begin position="162"/>
        <end position="370"/>
    </location>
</feature>
<feature type="compositionally biased region" description="Polar residues" evidence="13">
    <location>
        <begin position="38"/>
        <end position="49"/>
    </location>
</feature>
<gene>
    <name evidence="15" type="ORF">KUTeg_024355</name>
</gene>
<dbReference type="PANTHER" id="PTHR21771:SF0">
    <property type="entry name" value="MITOCHONDRIA-EATING PROTEIN"/>
    <property type="match status" value="1"/>
</dbReference>
<evidence type="ECO:0000256" key="7">
    <source>
        <dbReference type="ARBA" id="ARBA00022787"/>
    </source>
</evidence>